<organism evidence="2 3">
    <name type="scientific">Gnomoniopsis smithogilvyi</name>
    <dbReference type="NCBI Taxonomy" id="1191159"/>
    <lineage>
        <taxon>Eukaryota</taxon>
        <taxon>Fungi</taxon>
        <taxon>Dikarya</taxon>
        <taxon>Ascomycota</taxon>
        <taxon>Pezizomycotina</taxon>
        <taxon>Sordariomycetes</taxon>
        <taxon>Sordariomycetidae</taxon>
        <taxon>Diaporthales</taxon>
        <taxon>Gnomoniaceae</taxon>
        <taxon>Gnomoniopsis</taxon>
    </lineage>
</organism>
<dbReference type="PANTHER" id="PTHR37781:SF1">
    <property type="entry name" value="ADR380WP"/>
    <property type="match status" value="1"/>
</dbReference>
<proteinExistence type="predicted"/>
<dbReference type="InterPro" id="IPR031349">
    <property type="entry name" value="Tfb6"/>
</dbReference>
<name>A0A9W8Z204_9PEZI</name>
<feature type="region of interest" description="Disordered" evidence="1">
    <location>
        <begin position="1"/>
        <end position="45"/>
    </location>
</feature>
<protein>
    <recommendedName>
        <fullName evidence="4">Meiotic recombination protein DMC1</fullName>
    </recommendedName>
</protein>
<evidence type="ECO:0000313" key="3">
    <source>
        <dbReference type="Proteomes" id="UP001140453"/>
    </source>
</evidence>
<comment type="caution">
    <text evidence="2">The sequence shown here is derived from an EMBL/GenBank/DDBJ whole genome shotgun (WGS) entry which is preliminary data.</text>
</comment>
<evidence type="ECO:0000256" key="1">
    <source>
        <dbReference type="SAM" id="MobiDB-lite"/>
    </source>
</evidence>
<evidence type="ECO:0008006" key="4">
    <source>
        <dbReference type="Google" id="ProtNLM"/>
    </source>
</evidence>
<feature type="region of interest" description="Disordered" evidence="1">
    <location>
        <begin position="223"/>
        <end position="245"/>
    </location>
</feature>
<dbReference type="Pfam" id="PF17110">
    <property type="entry name" value="TFB6"/>
    <property type="match status" value="1"/>
</dbReference>
<keyword evidence="3" id="KW-1185">Reference proteome</keyword>
<sequence length="276" mass="30901">MADTSNSGGFVPQKSLPSPAPSSTTARSTSGLPHPRSHPLRAGSAKEEKIRIYVENQLMCITRREVKKFQEPKPGDDVVGYKNVGELCKDAEALLEILWLSGTPSLQIPYLLNIANEFTEWVTRFPPQPTPMFLALRKLDFCFASLLSGEDIDTKETLPGFENGIRGVMTKTHMVRCKGIVEQTRTVVVGVMSKQTAPEEKAERFEQLDDEDDDEDLVTEMETDTEAEFTDSAAESRGFVDPNWEDEDDEVYMDVARVYERTLVKLGEVMDDSTLP</sequence>
<dbReference type="AlphaFoldDB" id="A0A9W8Z204"/>
<feature type="compositionally biased region" description="Low complexity" evidence="1">
    <location>
        <begin position="15"/>
        <end position="30"/>
    </location>
</feature>
<accession>A0A9W8Z204</accession>
<dbReference type="Proteomes" id="UP001140453">
    <property type="component" value="Unassembled WGS sequence"/>
</dbReference>
<dbReference type="PANTHER" id="PTHR37781">
    <property type="entry name" value="TFIIH COMPLEX SUBUNIT"/>
    <property type="match status" value="1"/>
</dbReference>
<dbReference type="EMBL" id="JAPEVB010000001">
    <property type="protein sequence ID" value="KAJ4396328.1"/>
    <property type="molecule type" value="Genomic_DNA"/>
</dbReference>
<dbReference type="OrthoDB" id="5420410at2759"/>
<evidence type="ECO:0000313" key="2">
    <source>
        <dbReference type="EMBL" id="KAJ4396328.1"/>
    </source>
</evidence>
<reference evidence="2" key="1">
    <citation type="submission" date="2022-10" db="EMBL/GenBank/DDBJ databases">
        <title>Tapping the CABI collections for fungal endophytes: first genome assemblies for Collariella, Neodidymelliopsis, Ascochyta clinopodiicola, Didymella pomorum, Didymosphaeria variabile, Neocosmospora piperis and Neocucurbitaria cava.</title>
        <authorList>
            <person name="Hill R."/>
        </authorList>
    </citation>
    <scope>NUCLEOTIDE SEQUENCE</scope>
    <source>
        <strain evidence="2">IMI 355082</strain>
    </source>
</reference>
<gene>
    <name evidence="2" type="ORF">N0V93_000547</name>
</gene>
<dbReference type="GO" id="GO:0005675">
    <property type="term" value="C:transcription factor TFIIH holo complex"/>
    <property type="evidence" value="ECO:0007669"/>
    <property type="project" value="TreeGrafter"/>
</dbReference>